<dbReference type="RefSeq" id="WP_060815524.1">
    <property type="nucleotide sequence ID" value="NZ_JABMDB010000017.1"/>
</dbReference>
<reference evidence="1 3" key="1">
    <citation type="submission" date="2018-06" db="EMBL/GenBank/DDBJ databases">
        <authorList>
            <consortium name="Pathogen Informatics"/>
            <person name="Doyle S."/>
        </authorList>
    </citation>
    <scope>NUCLEOTIDE SEQUENCE [LARGE SCALE GENOMIC DNA]</scope>
    <source>
        <strain evidence="1 3">NCTC12360</strain>
    </source>
</reference>
<accession>A0A376H214</accession>
<evidence type="ECO:0000313" key="2">
    <source>
        <dbReference type="EMBL" id="STF08814.1"/>
    </source>
</evidence>
<dbReference type="Proteomes" id="UP000254807">
    <property type="component" value="Unassembled WGS sequence"/>
</dbReference>
<dbReference type="EMBL" id="UFYW01000006">
    <property type="protein sequence ID" value="STF08814.1"/>
    <property type="molecule type" value="Genomic_DNA"/>
</dbReference>
<name>A0A376H214_ENTGA</name>
<dbReference type="EMBL" id="UFYW01000001">
    <property type="protein sequence ID" value="STD83670.1"/>
    <property type="molecule type" value="Genomic_DNA"/>
</dbReference>
<protein>
    <submittedName>
        <fullName evidence="1">Uncharacterized protein</fullName>
    </submittedName>
</protein>
<organism evidence="1 3">
    <name type="scientific">Enterococcus gallinarum</name>
    <dbReference type="NCBI Taxonomy" id="1353"/>
    <lineage>
        <taxon>Bacteria</taxon>
        <taxon>Bacillati</taxon>
        <taxon>Bacillota</taxon>
        <taxon>Bacilli</taxon>
        <taxon>Lactobacillales</taxon>
        <taxon>Enterococcaceae</taxon>
        <taxon>Enterococcus</taxon>
    </lineage>
</organism>
<evidence type="ECO:0000313" key="1">
    <source>
        <dbReference type="EMBL" id="STD83670.1"/>
    </source>
</evidence>
<proteinExistence type="predicted"/>
<evidence type="ECO:0000313" key="3">
    <source>
        <dbReference type="Proteomes" id="UP000254807"/>
    </source>
</evidence>
<keyword evidence="3" id="KW-1185">Reference proteome</keyword>
<gene>
    <name evidence="1" type="ORF">NCTC12360_02143</name>
    <name evidence="2" type="ORF">NCTC12360_03810</name>
</gene>
<sequence>MEEKAKRLIINEERQGFTYENLSVEELTKLVISHIDENVVTVEIKKLVTTSDEPKTTNNL</sequence>
<dbReference type="AlphaFoldDB" id="A0A376H214"/>